<sequence length="113" mass="13031">MKNVIVYFGFIAMTVISSIPTQAFDISVDSEEIASDSKITEEEQVLSPLPQLFQSEQERLAKKQAHINEMIEDSSILRKALQDDAASYKYHWEKEDHRRLEKEVSGEGFKKRP</sequence>
<evidence type="ECO:0000313" key="1">
    <source>
        <dbReference type="EMBL" id="NYZ69298.1"/>
    </source>
</evidence>
<keyword evidence="2" id="KW-1185">Reference proteome</keyword>
<accession>A0A853IFI4</accession>
<reference evidence="1 2" key="1">
    <citation type="submission" date="2020-07" db="EMBL/GenBank/DDBJ databases">
        <title>Endozoicomonas sp. nov., isolated from sediment.</title>
        <authorList>
            <person name="Gu T."/>
        </authorList>
    </citation>
    <scope>NUCLEOTIDE SEQUENCE [LARGE SCALE GENOMIC DNA]</scope>
    <source>
        <strain evidence="1 2">SM1973</strain>
    </source>
</reference>
<dbReference type="Proteomes" id="UP000569732">
    <property type="component" value="Unassembled WGS sequence"/>
</dbReference>
<dbReference type="AlphaFoldDB" id="A0A853IFI4"/>
<organism evidence="1 2">
    <name type="scientific">Spartinivicinus marinus</name>
    <dbReference type="NCBI Taxonomy" id="2994442"/>
    <lineage>
        <taxon>Bacteria</taxon>
        <taxon>Pseudomonadati</taxon>
        <taxon>Pseudomonadota</taxon>
        <taxon>Gammaproteobacteria</taxon>
        <taxon>Oceanospirillales</taxon>
        <taxon>Zooshikellaceae</taxon>
        <taxon>Spartinivicinus</taxon>
    </lineage>
</organism>
<comment type="caution">
    <text evidence="1">The sequence shown here is derived from an EMBL/GenBank/DDBJ whole genome shotgun (WGS) entry which is preliminary data.</text>
</comment>
<protein>
    <submittedName>
        <fullName evidence="1">Uncharacterized protein</fullName>
    </submittedName>
</protein>
<dbReference type="EMBL" id="JACCKB010000072">
    <property type="protein sequence ID" value="NYZ69298.1"/>
    <property type="molecule type" value="Genomic_DNA"/>
</dbReference>
<proteinExistence type="predicted"/>
<gene>
    <name evidence="1" type="ORF">H0A36_25085</name>
</gene>
<dbReference type="RefSeq" id="WP_180571294.1">
    <property type="nucleotide sequence ID" value="NZ_JACCKB010000072.1"/>
</dbReference>
<name>A0A853IFI4_9GAMM</name>
<evidence type="ECO:0000313" key="2">
    <source>
        <dbReference type="Proteomes" id="UP000569732"/>
    </source>
</evidence>